<keyword evidence="1" id="KW-1278">Translocase</keyword>
<dbReference type="AlphaFoldDB" id="A0A7C3J3M5"/>
<dbReference type="Gene3D" id="3.40.50.1000">
    <property type="entry name" value="HAD superfamily/HAD-like"/>
    <property type="match status" value="1"/>
</dbReference>
<dbReference type="Pfam" id="PF00702">
    <property type="entry name" value="Hydrolase"/>
    <property type="match status" value="1"/>
</dbReference>
<dbReference type="GO" id="GO:0055070">
    <property type="term" value="P:copper ion homeostasis"/>
    <property type="evidence" value="ECO:0007669"/>
    <property type="project" value="TreeGrafter"/>
</dbReference>
<evidence type="ECO:0000256" key="1">
    <source>
        <dbReference type="ARBA" id="ARBA00022967"/>
    </source>
</evidence>
<dbReference type="InterPro" id="IPR023214">
    <property type="entry name" value="HAD_sf"/>
</dbReference>
<organism evidence="2">
    <name type="scientific">Candidatus Methanomethylicus mesodigestus</name>
    <dbReference type="NCBI Taxonomy" id="1867258"/>
    <lineage>
        <taxon>Archaea</taxon>
        <taxon>Thermoproteota</taxon>
        <taxon>Methanosuratincolia</taxon>
        <taxon>Candidatus Methanomethylicales</taxon>
        <taxon>Candidatus Methanomethylicaceae</taxon>
        <taxon>Candidatus Methanomethylicus</taxon>
    </lineage>
</organism>
<gene>
    <name evidence="2" type="ORF">ENS19_02845</name>
</gene>
<dbReference type="SUPFAM" id="SSF56784">
    <property type="entry name" value="HAD-like"/>
    <property type="match status" value="1"/>
</dbReference>
<dbReference type="PANTHER" id="PTHR43520:SF8">
    <property type="entry name" value="P-TYPE CU(+) TRANSPORTER"/>
    <property type="match status" value="1"/>
</dbReference>
<reference evidence="2" key="1">
    <citation type="journal article" date="2020" name="mSystems">
        <title>Genome- and Community-Level Interaction Insights into Carbon Utilization and Element Cycling Functions of Hydrothermarchaeota in Hydrothermal Sediment.</title>
        <authorList>
            <person name="Zhou Z."/>
            <person name="Liu Y."/>
            <person name="Xu W."/>
            <person name="Pan J."/>
            <person name="Luo Z.H."/>
            <person name="Li M."/>
        </authorList>
    </citation>
    <scope>NUCLEOTIDE SEQUENCE [LARGE SCALE GENOMIC DNA]</scope>
    <source>
        <strain evidence="2">SpSt-468</strain>
    </source>
</reference>
<sequence length="275" mass="29876">MKAKLIQVEKSAGQDSNFYMRVAVVLDKSGTIIDPCRVIYDFKTKECLFHINTLSYVLERGAALVNLRGSLEDLASGKLDGISFKISCCAFSPPPKLVPESTITKEIIEGVRIAIENAISHCVSDLGACAALIVSKSGEVTHAVGLGGRLYPDVRGAVAAMCDKGAEIFLATGNCREMTLECAKCLNIPEGNAIFDASPYDKMSLVRKLKGHYDLVIMVGNDINDLTAMREADISVLVKRDGKNGKETMDSFKDIDYVVRSMHEVESIVGKFRSA</sequence>
<evidence type="ECO:0000313" key="2">
    <source>
        <dbReference type="EMBL" id="HFK20196.1"/>
    </source>
</evidence>
<dbReference type="InterPro" id="IPR023299">
    <property type="entry name" value="ATPase_P-typ_cyto_dom_N"/>
</dbReference>
<dbReference type="EMBL" id="DSTX01000002">
    <property type="protein sequence ID" value="HFK20196.1"/>
    <property type="molecule type" value="Genomic_DNA"/>
</dbReference>
<keyword evidence="2" id="KW-0378">Hydrolase</keyword>
<dbReference type="GO" id="GO:0000166">
    <property type="term" value="F:nucleotide binding"/>
    <property type="evidence" value="ECO:0007669"/>
    <property type="project" value="InterPro"/>
</dbReference>
<comment type="caution">
    <text evidence="2">The sequence shown here is derived from an EMBL/GenBank/DDBJ whole genome shotgun (WGS) entry which is preliminary data.</text>
</comment>
<dbReference type="GO" id="GO:0043682">
    <property type="term" value="F:P-type divalent copper transporter activity"/>
    <property type="evidence" value="ECO:0007669"/>
    <property type="project" value="TreeGrafter"/>
</dbReference>
<dbReference type="GO" id="GO:0016020">
    <property type="term" value="C:membrane"/>
    <property type="evidence" value="ECO:0007669"/>
    <property type="project" value="TreeGrafter"/>
</dbReference>
<dbReference type="PANTHER" id="PTHR43520">
    <property type="entry name" value="ATP7, ISOFORM B"/>
    <property type="match status" value="1"/>
</dbReference>
<protein>
    <submittedName>
        <fullName evidence="2">HAD family hydrolase</fullName>
    </submittedName>
</protein>
<dbReference type="GO" id="GO:0005507">
    <property type="term" value="F:copper ion binding"/>
    <property type="evidence" value="ECO:0007669"/>
    <property type="project" value="TreeGrafter"/>
</dbReference>
<dbReference type="InterPro" id="IPR036412">
    <property type="entry name" value="HAD-like_sf"/>
</dbReference>
<dbReference type="GO" id="GO:0016787">
    <property type="term" value="F:hydrolase activity"/>
    <property type="evidence" value="ECO:0007669"/>
    <property type="project" value="UniProtKB-KW"/>
</dbReference>
<accession>A0A7C3J3M5</accession>
<proteinExistence type="predicted"/>
<name>A0A7C3J3M5_9CREN</name>
<dbReference type="Gene3D" id="3.40.1110.10">
    <property type="entry name" value="Calcium-transporting ATPase, cytoplasmic domain N"/>
    <property type="match status" value="1"/>
</dbReference>